<proteinExistence type="predicted"/>
<sequence length="72" mass="7464">MLGVGVLMLCIAAADAPGLFREGRWRELGAFLLVWGVASALALLQASQVELPVPAVVIVDLVRKLVGSGAAH</sequence>
<organism evidence="1 2">
    <name type="scientific">Limnochorda pilosa</name>
    <dbReference type="NCBI Taxonomy" id="1555112"/>
    <lineage>
        <taxon>Bacteria</taxon>
        <taxon>Bacillati</taxon>
        <taxon>Bacillota</taxon>
        <taxon>Limnochordia</taxon>
        <taxon>Limnochordales</taxon>
        <taxon>Limnochordaceae</taxon>
        <taxon>Limnochorda</taxon>
    </lineage>
</organism>
<dbReference type="KEGG" id="lpil:LIP_0594"/>
<protein>
    <submittedName>
        <fullName evidence="1">Uncharacterized protein</fullName>
    </submittedName>
</protein>
<accession>A0A0K2SH54</accession>
<dbReference type="RefSeq" id="WP_068134034.1">
    <property type="nucleotide sequence ID" value="NZ_AP014924.1"/>
</dbReference>
<gene>
    <name evidence="1" type="ORF">LIP_0594</name>
</gene>
<name>A0A0K2SH54_LIMPI</name>
<keyword evidence="2" id="KW-1185">Reference proteome</keyword>
<dbReference type="Proteomes" id="UP000065807">
    <property type="component" value="Chromosome"/>
</dbReference>
<evidence type="ECO:0000313" key="1">
    <source>
        <dbReference type="EMBL" id="BAS26451.1"/>
    </source>
</evidence>
<dbReference type="EMBL" id="AP014924">
    <property type="protein sequence ID" value="BAS26451.1"/>
    <property type="molecule type" value="Genomic_DNA"/>
</dbReference>
<dbReference type="AlphaFoldDB" id="A0A0K2SH54"/>
<reference evidence="2" key="2">
    <citation type="journal article" date="2016" name="Int. J. Syst. Evol. Microbiol.">
        <title>Complete genome sequence and cell structure of Limnochorda pilosa, a Gram-negative spore-former within the phylum Firmicutes.</title>
        <authorList>
            <person name="Watanabe M."/>
            <person name="Kojima H."/>
            <person name="Fukui M."/>
        </authorList>
    </citation>
    <scope>NUCLEOTIDE SEQUENCE [LARGE SCALE GENOMIC DNA]</scope>
    <source>
        <strain evidence="2">HC45</strain>
    </source>
</reference>
<reference evidence="2" key="1">
    <citation type="submission" date="2015-07" db="EMBL/GenBank/DDBJ databases">
        <title>Complete genome sequence and phylogenetic analysis of Limnochorda pilosa.</title>
        <authorList>
            <person name="Watanabe M."/>
            <person name="Kojima H."/>
            <person name="Fukui M."/>
        </authorList>
    </citation>
    <scope>NUCLEOTIDE SEQUENCE [LARGE SCALE GENOMIC DNA]</scope>
    <source>
        <strain evidence="2">HC45</strain>
    </source>
</reference>
<dbReference type="STRING" id="1555112.LIP_0594"/>
<evidence type="ECO:0000313" key="2">
    <source>
        <dbReference type="Proteomes" id="UP000065807"/>
    </source>
</evidence>